<dbReference type="GO" id="GO:0015297">
    <property type="term" value="F:antiporter activity"/>
    <property type="evidence" value="ECO:0007669"/>
    <property type="project" value="UniProtKB-KW"/>
</dbReference>
<dbReference type="Proteomes" id="UP000006250">
    <property type="component" value="Unassembled WGS sequence"/>
</dbReference>
<gene>
    <name evidence="12" type="ORF">DesfrDRAFT_3786</name>
</gene>
<evidence type="ECO:0000259" key="11">
    <source>
        <dbReference type="Pfam" id="PF02254"/>
    </source>
</evidence>
<dbReference type="Gene3D" id="3.40.50.720">
    <property type="entry name" value="NAD(P)-binding Rossmann-like Domain"/>
    <property type="match status" value="1"/>
</dbReference>
<evidence type="ECO:0000256" key="2">
    <source>
        <dbReference type="ARBA" id="ARBA00022448"/>
    </source>
</evidence>
<name>E1K1N6_SOLFR</name>
<keyword evidence="7" id="KW-0406">Ion transport</keyword>
<keyword evidence="13" id="KW-1185">Reference proteome</keyword>
<keyword evidence="2" id="KW-0813">Transport</keyword>
<evidence type="ECO:0000259" key="10">
    <source>
        <dbReference type="Pfam" id="PF00999"/>
    </source>
</evidence>
<dbReference type="SUPFAM" id="SSF51735">
    <property type="entry name" value="NAD(P)-binding Rossmann-fold domains"/>
    <property type="match status" value="1"/>
</dbReference>
<evidence type="ECO:0000256" key="9">
    <source>
        <dbReference type="SAM" id="Phobius"/>
    </source>
</evidence>
<keyword evidence="5 9" id="KW-0812">Transmembrane</keyword>
<dbReference type="RefSeq" id="WP_005996557.1">
    <property type="nucleotide sequence ID" value="NZ_AECZ01000042.1"/>
</dbReference>
<feature type="transmembrane region" description="Helical" evidence="9">
    <location>
        <begin position="183"/>
        <end position="208"/>
    </location>
</feature>
<reference evidence="12 13" key="1">
    <citation type="submission" date="2010-08" db="EMBL/GenBank/DDBJ databases">
        <title>The draft genome of Desulfovibrio fructosovorans JJ.</title>
        <authorList>
            <consortium name="US DOE Joint Genome Institute (JGI-PGF)"/>
            <person name="Lucas S."/>
            <person name="Copeland A."/>
            <person name="Lapidus A."/>
            <person name="Cheng J.-F."/>
            <person name="Bruce D."/>
            <person name="Goodwin L."/>
            <person name="Pitluck S."/>
            <person name="Land M.L."/>
            <person name="Hauser L."/>
            <person name="Chang Y.-J."/>
            <person name="Jeffries C."/>
            <person name="Wall J.D."/>
            <person name="Stahl D.A."/>
            <person name="Arkin A.P."/>
            <person name="Dehal P."/>
            <person name="Stolyar S.M."/>
            <person name="Hazen T.C."/>
            <person name="Woyke T.J."/>
        </authorList>
    </citation>
    <scope>NUCLEOTIDE SEQUENCE [LARGE SCALE GENOMIC DNA]</scope>
    <source>
        <strain evidence="12 13">JJ</strain>
    </source>
</reference>
<sequence length="598" mass="65002">MHTTHTMIAVSGILLLGMACQWLAWRVKLPAIIFLLACGMLVGPIGHWLHPDELFGELLFPFVSLAVAVILFEGSITLRFNRIPGVGGVIRNLVTIGVAVTWVVTTVATHWLLDYPWDLSALFGAIMVVTGPTVIAPMLRAVRPRESVAAILHWEGILVDPIGAVLALLVYKFIEVHGVENGFIATAIVMLKVVAIGLGIGVAAGWLFGTVLRKYWIPKYLHNVVTLALVCGVFTASNALQAESGLLTVTVMGIFLANMRLVELEDILEFKESLTLLLVSTLFIVLAARMNLSGFLALGWQALGVFLAVQFIARPVSVQLSILGSKLSMGERHLLAWIAPRGIVAAAISALFALKLEQNTGNDLASSLVPLSFCIILGTILLQSFTAGPIARWLGVAEPEPKGFLIVGATPFGLALAGELQKNGVFVQIADQDWSAVRAAVMRGLQAYWGSPVSEDADINLNLTGIGYLLAITPQSERNALVAHYYRTDFEPDKIFTIRNVQTNNVKSLEKTRFKYAGHYLFPDTVSLENLEELLRQGAKITTTPLTPEFSYEQFQTQADMKRLPFFAIDPNGYTHALGVKPEPTPKAGWKIMAVTAG</sequence>
<dbReference type="Pfam" id="PF02254">
    <property type="entry name" value="TrkA_N"/>
    <property type="match status" value="1"/>
</dbReference>
<protein>
    <submittedName>
        <fullName evidence="12">Sodium/hydrogen exchanger</fullName>
    </submittedName>
</protein>
<evidence type="ECO:0000256" key="5">
    <source>
        <dbReference type="ARBA" id="ARBA00022692"/>
    </source>
</evidence>
<dbReference type="AlphaFoldDB" id="E1K1N6"/>
<feature type="transmembrane region" description="Helical" evidence="9">
    <location>
        <begin position="220"/>
        <end position="239"/>
    </location>
</feature>
<keyword evidence="8 9" id="KW-0472">Membrane</keyword>
<dbReference type="EMBL" id="AECZ01000042">
    <property type="protein sequence ID" value="EFL49474.1"/>
    <property type="molecule type" value="Genomic_DNA"/>
</dbReference>
<dbReference type="InterPro" id="IPR006153">
    <property type="entry name" value="Cation/H_exchanger_TM"/>
</dbReference>
<evidence type="ECO:0000256" key="6">
    <source>
        <dbReference type="ARBA" id="ARBA00022989"/>
    </source>
</evidence>
<evidence type="ECO:0000256" key="7">
    <source>
        <dbReference type="ARBA" id="ARBA00023065"/>
    </source>
</evidence>
<feature type="domain" description="Cation/H+ exchanger transmembrane" evidence="10">
    <location>
        <begin position="20"/>
        <end position="393"/>
    </location>
</feature>
<feature type="transmembrane region" description="Helical" evidence="9">
    <location>
        <begin position="151"/>
        <end position="171"/>
    </location>
</feature>
<feature type="transmembrane region" description="Helical" evidence="9">
    <location>
        <begin position="334"/>
        <end position="352"/>
    </location>
</feature>
<dbReference type="GO" id="GO:1902600">
    <property type="term" value="P:proton transmembrane transport"/>
    <property type="evidence" value="ECO:0007669"/>
    <property type="project" value="InterPro"/>
</dbReference>
<evidence type="ECO:0000256" key="1">
    <source>
        <dbReference type="ARBA" id="ARBA00004651"/>
    </source>
</evidence>
<feature type="transmembrane region" description="Helical" evidence="9">
    <location>
        <begin position="274"/>
        <end position="292"/>
    </location>
</feature>
<proteinExistence type="predicted"/>
<dbReference type="GO" id="GO:0006813">
    <property type="term" value="P:potassium ion transport"/>
    <property type="evidence" value="ECO:0007669"/>
    <property type="project" value="InterPro"/>
</dbReference>
<dbReference type="eggNOG" id="COG0025">
    <property type="taxonomic scope" value="Bacteria"/>
</dbReference>
<feature type="transmembrane region" description="Helical" evidence="9">
    <location>
        <begin position="6"/>
        <end position="25"/>
    </location>
</feature>
<feature type="transmembrane region" description="Helical" evidence="9">
    <location>
        <begin position="62"/>
        <end position="81"/>
    </location>
</feature>
<organism evidence="12 13">
    <name type="scientific">Solidesulfovibrio fructosivorans JJ]</name>
    <dbReference type="NCBI Taxonomy" id="596151"/>
    <lineage>
        <taxon>Bacteria</taxon>
        <taxon>Pseudomonadati</taxon>
        <taxon>Thermodesulfobacteriota</taxon>
        <taxon>Desulfovibrionia</taxon>
        <taxon>Desulfovibrionales</taxon>
        <taxon>Desulfovibrionaceae</taxon>
        <taxon>Solidesulfovibrio</taxon>
    </lineage>
</organism>
<dbReference type="OrthoDB" id="9810759at2"/>
<evidence type="ECO:0000313" key="12">
    <source>
        <dbReference type="EMBL" id="EFL49474.1"/>
    </source>
</evidence>
<dbReference type="PANTHER" id="PTHR32507">
    <property type="entry name" value="NA(+)/H(+) ANTIPORTER 1"/>
    <property type="match status" value="1"/>
</dbReference>
<comment type="subcellular location">
    <subcellularLocation>
        <location evidence="1">Cell membrane</location>
        <topology evidence="1">Multi-pass membrane protein</topology>
    </subcellularLocation>
</comment>
<accession>E1K1N6</accession>
<dbReference type="PANTHER" id="PTHR32507:SF0">
    <property type="entry name" value="NA(+)_H(+) ANTIPORTER 2-RELATED"/>
    <property type="match status" value="1"/>
</dbReference>
<dbReference type="GO" id="GO:0005886">
    <property type="term" value="C:plasma membrane"/>
    <property type="evidence" value="ECO:0007669"/>
    <property type="project" value="UniProtKB-SubCell"/>
</dbReference>
<feature type="transmembrane region" description="Helical" evidence="9">
    <location>
        <begin position="119"/>
        <end position="139"/>
    </location>
</feature>
<dbReference type="InterPro" id="IPR038770">
    <property type="entry name" value="Na+/solute_symporter_sf"/>
</dbReference>
<evidence type="ECO:0000256" key="4">
    <source>
        <dbReference type="ARBA" id="ARBA00022475"/>
    </source>
</evidence>
<feature type="transmembrane region" description="Helical" evidence="9">
    <location>
        <begin position="298"/>
        <end position="322"/>
    </location>
</feature>
<feature type="transmembrane region" description="Helical" evidence="9">
    <location>
        <begin position="32"/>
        <end position="50"/>
    </location>
</feature>
<dbReference type="InterPro" id="IPR036291">
    <property type="entry name" value="NAD(P)-bd_dom_sf"/>
</dbReference>
<feature type="transmembrane region" description="Helical" evidence="9">
    <location>
        <begin position="364"/>
        <end position="382"/>
    </location>
</feature>
<feature type="domain" description="RCK N-terminal" evidence="11">
    <location>
        <begin position="404"/>
        <end position="502"/>
    </location>
</feature>
<keyword evidence="4" id="KW-1003">Cell membrane</keyword>
<keyword evidence="6 9" id="KW-1133">Transmembrane helix</keyword>
<evidence type="ECO:0000313" key="13">
    <source>
        <dbReference type="Proteomes" id="UP000006250"/>
    </source>
</evidence>
<feature type="transmembrane region" description="Helical" evidence="9">
    <location>
        <begin position="93"/>
        <end position="113"/>
    </location>
</feature>
<evidence type="ECO:0000256" key="3">
    <source>
        <dbReference type="ARBA" id="ARBA00022449"/>
    </source>
</evidence>
<dbReference type="Pfam" id="PF00999">
    <property type="entry name" value="Na_H_Exchanger"/>
    <property type="match status" value="1"/>
</dbReference>
<comment type="caution">
    <text evidence="12">The sequence shown here is derived from an EMBL/GenBank/DDBJ whole genome shotgun (WGS) entry which is preliminary data.</text>
</comment>
<dbReference type="Gene3D" id="1.20.1530.20">
    <property type="match status" value="1"/>
</dbReference>
<keyword evidence="3" id="KW-0050">Antiport</keyword>
<evidence type="ECO:0000256" key="8">
    <source>
        <dbReference type="ARBA" id="ARBA00023136"/>
    </source>
</evidence>
<dbReference type="STRING" id="596151.DesfrDRAFT_3786"/>
<dbReference type="InterPro" id="IPR003148">
    <property type="entry name" value="RCK_N"/>
</dbReference>